<dbReference type="AlphaFoldDB" id="A0A7X5QSK3"/>
<comment type="caution">
    <text evidence="3">The sequence shown here is derived from an EMBL/GenBank/DDBJ whole genome shotgun (WGS) entry which is preliminary data.</text>
</comment>
<sequence length="85" mass="8974">MAETGIPRVSMARGRIPEHALSGVDEPTINLTLRGWKSMTVGANTLRYDSPKIPPDAAQQFNQDFAGSGALNGSDVSSSCSEDPP</sequence>
<dbReference type="InterPro" id="IPR009594">
    <property type="entry name" value="Tscrpt_reg_HTH_AraC_N"/>
</dbReference>
<evidence type="ECO:0000259" key="2">
    <source>
        <dbReference type="Pfam" id="PF06719"/>
    </source>
</evidence>
<dbReference type="Pfam" id="PF06719">
    <property type="entry name" value="AraC_N"/>
    <property type="match status" value="1"/>
</dbReference>
<accession>A0A7X5QSK3</accession>
<gene>
    <name evidence="3" type="ORF">HBF32_04045</name>
</gene>
<protein>
    <submittedName>
        <fullName evidence="3">AraC family transcriptional regulator</fullName>
    </submittedName>
</protein>
<name>A0A7X5QSK3_9GAMM</name>
<feature type="region of interest" description="Disordered" evidence="1">
    <location>
        <begin position="54"/>
        <end position="85"/>
    </location>
</feature>
<feature type="domain" description="Transcription regulator HTH AraC N-terminal" evidence="2">
    <location>
        <begin position="6"/>
        <end position="50"/>
    </location>
</feature>
<reference evidence="3 4" key="1">
    <citation type="journal article" date="2006" name="Int. J. Syst. Evol. Microbiol.">
        <title>Dyella yeojuensis sp. nov., isolated from greenhouse soil in Korea.</title>
        <authorList>
            <person name="Kim B.Y."/>
            <person name="Weon H.Y."/>
            <person name="Lee K.H."/>
            <person name="Seok S.J."/>
            <person name="Kwon S.W."/>
            <person name="Go S.J."/>
            <person name="Stackebrandt E."/>
        </authorList>
    </citation>
    <scope>NUCLEOTIDE SEQUENCE [LARGE SCALE GENOMIC DNA]</scope>
    <source>
        <strain evidence="3 4">DSM 17673</strain>
    </source>
</reference>
<feature type="compositionally biased region" description="Polar residues" evidence="1">
    <location>
        <begin position="74"/>
        <end position="85"/>
    </location>
</feature>
<dbReference type="EMBL" id="JAAQTL010000001">
    <property type="protein sequence ID" value="NID14636.1"/>
    <property type="molecule type" value="Genomic_DNA"/>
</dbReference>
<evidence type="ECO:0000313" key="3">
    <source>
        <dbReference type="EMBL" id="NID14636.1"/>
    </source>
</evidence>
<evidence type="ECO:0000313" key="4">
    <source>
        <dbReference type="Proteomes" id="UP000518878"/>
    </source>
</evidence>
<proteinExistence type="predicted"/>
<dbReference type="Proteomes" id="UP000518878">
    <property type="component" value="Unassembled WGS sequence"/>
</dbReference>
<organism evidence="3 4">
    <name type="scientific">Luteibacter yeojuensis</name>
    <dbReference type="NCBI Taxonomy" id="345309"/>
    <lineage>
        <taxon>Bacteria</taxon>
        <taxon>Pseudomonadati</taxon>
        <taxon>Pseudomonadota</taxon>
        <taxon>Gammaproteobacteria</taxon>
        <taxon>Lysobacterales</taxon>
        <taxon>Rhodanobacteraceae</taxon>
        <taxon>Luteibacter</taxon>
    </lineage>
</organism>
<keyword evidence="4" id="KW-1185">Reference proteome</keyword>
<evidence type="ECO:0000256" key="1">
    <source>
        <dbReference type="SAM" id="MobiDB-lite"/>
    </source>
</evidence>
<dbReference type="RefSeq" id="WP_166698338.1">
    <property type="nucleotide sequence ID" value="NZ_JAAQTL010000001.1"/>
</dbReference>